<dbReference type="PATRIC" id="fig|398512.5.peg.4494"/>
<dbReference type="eggNOG" id="COG5301">
    <property type="taxonomic scope" value="Bacteria"/>
</dbReference>
<gene>
    <name evidence="2" type="ORF">Bccel_4291</name>
</gene>
<organism evidence="2 3">
    <name type="scientific">Pseudobacteroides cellulosolvens ATCC 35603 = DSM 2933</name>
    <dbReference type="NCBI Taxonomy" id="398512"/>
    <lineage>
        <taxon>Bacteria</taxon>
        <taxon>Bacillati</taxon>
        <taxon>Bacillota</taxon>
        <taxon>Clostridia</taxon>
        <taxon>Eubacteriales</taxon>
        <taxon>Oscillospiraceae</taxon>
        <taxon>Pseudobacteroides</taxon>
    </lineage>
</organism>
<name>A0A0L6JUB1_9FIRM</name>
<accession>A0A0L6JUB1</accession>
<reference evidence="3" key="1">
    <citation type="submission" date="2015-07" db="EMBL/GenBank/DDBJ databases">
        <title>Near-Complete Genome Sequence of the Cellulolytic Bacterium Bacteroides (Pseudobacteroides) cellulosolvens ATCC 35603.</title>
        <authorList>
            <person name="Dassa B."/>
            <person name="Utturkar S.M."/>
            <person name="Klingeman D.M."/>
            <person name="Hurt R.A."/>
            <person name="Keller M."/>
            <person name="Xu J."/>
            <person name="Reddy Y.H.K."/>
            <person name="Borovok I."/>
            <person name="Grinberg I.R."/>
            <person name="Lamed R."/>
            <person name="Zhivin O."/>
            <person name="Bayer E.A."/>
            <person name="Brown S.D."/>
        </authorList>
    </citation>
    <scope>NUCLEOTIDE SEQUENCE [LARGE SCALE GENOMIC DNA]</scope>
    <source>
        <strain evidence="3">DSM 2933</strain>
    </source>
</reference>
<dbReference type="RefSeq" id="WP_050753685.1">
    <property type="nucleotide sequence ID" value="NZ_JQKC01000005.1"/>
</dbReference>
<dbReference type="STRING" id="398512.Bccel_4291"/>
<dbReference type="AlphaFoldDB" id="A0A0L6JUB1"/>
<sequence length="370" mass="38896">MAGHRNAAGEIIKIMGARDQKSTVAVPVRSEQEEPEAGFTDLTSHVSNPDAHHSQYHHAGHEDGGADTIAVSDSMIAERTIDDSSSPTGNTGLLTTLLGWLAAMVKTITGKGNWRTAPEISLQDASDHMKESGAHLHLGCRVAATANISLSGLQTIDGVSLSAGDRVLVKNQTDQKENGVYIVSSGSWARADDFNDSSDFKAGVFVYISEGTVNKKKLFHMTTAGTVVIGNTNIVFENIDQGGGAGSGDMTKSVYDPDEDGIVENAEHALAADNASHADTADLAGSADNASNAALLEGHPASYFAASADLKVYAADIDFYEDGVVITFSDSSTANYSWVKDDQGRITSLVNTTPNPDETTSISYNSGNKP</sequence>
<feature type="region of interest" description="Disordered" evidence="1">
    <location>
        <begin position="349"/>
        <end position="370"/>
    </location>
</feature>
<comment type="caution">
    <text evidence="2">The sequence shown here is derived from an EMBL/GenBank/DDBJ whole genome shotgun (WGS) entry which is preliminary data.</text>
</comment>
<keyword evidence="3" id="KW-1185">Reference proteome</keyword>
<evidence type="ECO:0000256" key="1">
    <source>
        <dbReference type="SAM" id="MobiDB-lite"/>
    </source>
</evidence>
<protein>
    <submittedName>
        <fullName evidence="2">Uncharacterized protein</fullName>
    </submittedName>
</protein>
<dbReference type="EMBL" id="LGTC01000001">
    <property type="protein sequence ID" value="KNY29017.1"/>
    <property type="molecule type" value="Genomic_DNA"/>
</dbReference>
<evidence type="ECO:0000313" key="3">
    <source>
        <dbReference type="Proteomes" id="UP000036923"/>
    </source>
</evidence>
<dbReference type="OrthoDB" id="564699at2"/>
<feature type="region of interest" description="Disordered" evidence="1">
    <location>
        <begin position="20"/>
        <end position="41"/>
    </location>
</feature>
<proteinExistence type="predicted"/>
<evidence type="ECO:0000313" key="2">
    <source>
        <dbReference type="EMBL" id="KNY29017.1"/>
    </source>
</evidence>
<dbReference type="Proteomes" id="UP000036923">
    <property type="component" value="Unassembled WGS sequence"/>
</dbReference>